<dbReference type="PRINTS" id="PR01301">
    <property type="entry name" value="RGSPROTEIN"/>
</dbReference>
<evidence type="ECO:0000313" key="3">
    <source>
        <dbReference type="Proteomes" id="UP001234178"/>
    </source>
</evidence>
<dbReference type="InterPro" id="IPR044926">
    <property type="entry name" value="RGS_subdomain_2"/>
</dbReference>
<dbReference type="SUPFAM" id="SSF48097">
    <property type="entry name" value="Regulator of G-protein signaling, RGS"/>
    <property type="match status" value="1"/>
</dbReference>
<dbReference type="Pfam" id="PF00615">
    <property type="entry name" value="RGS"/>
    <property type="match status" value="1"/>
</dbReference>
<reference evidence="2 3" key="1">
    <citation type="journal article" date="2023" name="Nucleic Acids Res.">
        <title>The hologenome of Daphnia magna reveals possible DNA methylation and microbiome-mediated evolution of the host genome.</title>
        <authorList>
            <person name="Chaturvedi A."/>
            <person name="Li X."/>
            <person name="Dhandapani V."/>
            <person name="Marshall H."/>
            <person name="Kissane S."/>
            <person name="Cuenca-Cambronero M."/>
            <person name="Asole G."/>
            <person name="Calvet F."/>
            <person name="Ruiz-Romero M."/>
            <person name="Marangio P."/>
            <person name="Guigo R."/>
            <person name="Rago D."/>
            <person name="Mirbahai L."/>
            <person name="Eastwood N."/>
            <person name="Colbourne J.K."/>
            <person name="Zhou J."/>
            <person name="Mallon E."/>
            <person name="Orsini L."/>
        </authorList>
    </citation>
    <scope>NUCLEOTIDE SEQUENCE [LARGE SCALE GENOMIC DNA]</scope>
    <source>
        <strain evidence="2">LRV0_1</strain>
    </source>
</reference>
<dbReference type="Gene3D" id="1.10.196.10">
    <property type="match status" value="1"/>
</dbReference>
<evidence type="ECO:0000313" key="2">
    <source>
        <dbReference type="EMBL" id="KAK4005175.1"/>
    </source>
</evidence>
<comment type="caution">
    <text evidence="2">The sequence shown here is derived from an EMBL/GenBank/DDBJ whole genome shotgun (WGS) entry which is preliminary data.</text>
</comment>
<protein>
    <recommendedName>
        <fullName evidence="1">RGS domain-containing protein</fullName>
    </recommendedName>
</protein>
<organism evidence="2 3">
    <name type="scientific">Daphnia magna</name>
    <dbReference type="NCBI Taxonomy" id="35525"/>
    <lineage>
        <taxon>Eukaryota</taxon>
        <taxon>Metazoa</taxon>
        <taxon>Ecdysozoa</taxon>
        <taxon>Arthropoda</taxon>
        <taxon>Crustacea</taxon>
        <taxon>Branchiopoda</taxon>
        <taxon>Diplostraca</taxon>
        <taxon>Cladocera</taxon>
        <taxon>Anomopoda</taxon>
        <taxon>Daphniidae</taxon>
        <taxon>Daphnia</taxon>
    </lineage>
</organism>
<dbReference type="SMART" id="SM00315">
    <property type="entry name" value="RGS"/>
    <property type="match status" value="1"/>
</dbReference>
<gene>
    <name evidence="2" type="ORF">OUZ56_006896</name>
</gene>
<dbReference type="PROSITE" id="PS50132">
    <property type="entry name" value="RGS"/>
    <property type="match status" value="1"/>
</dbReference>
<sequence length="218" mass="25848">MMINKQRHYQDLLDDRKSVKHLLIGSLTCLLSCESCEVQRELTSNLNDEIKSFFLQYFERSNMRLLNLKPECLRLSTKLSAPIKPQPEEAQKWSESFSALIASKYGSTLYHAFLLREFSNENLEFWLAVDEYKHLKPQNMEAKAQNIYNEFVADNAPKQVNLDAETRLTILKNVQSKINDQHTFDRAQRRAQHMMERDSYQRFLQSRLFLELAYPERY</sequence>
<keyword evidence="3" id="KW-1185">Reference proteome</keyword>
<accession>A0ABQ9YWZ7</accession>
<dbReference type="Proteomes" id="UP001234178">
    <property type="component" value="Unassembled WGS sequence"/>
</dbReference>
<dbReference type="Gene3D" id="1.10.167.10">
    <property type="entry name" value="Regulator of G-protein Signalling 4, domain 2"/>
    <property type="match status" value="1"/>
</dbReference>
<dbReference type="InterPro" id="IPR024066">
    <property type="entry name" value="RGS_subdom1/3"/>
</dbReference>
<dbReference type="InterPro" id="IPR036305">
    <property type="entry name" value="RGS_sf"/>
</dbReference>
<dbReference type="EMBL" id="JAOYFB010000001">
    <property type="protein sequence ID" value="KAK4005175.1"/>
    <property type="molecule type" value="Genomic_DNA"/>
</dbReference>
<evidence type="ECO:0000259" key="1">
    <source>
        <dbReference type="PROSITE" id="PS50132"/>
    </source>
</evidence>
<dbReference type="PANTHER" id="PTHR10845:SF259">
    <property type="entry name" value="RGS DOMAIN-CONTAINING PROTEIN-RELATED"/>
    <property type="match status" value="1"/>
</dbReference>
<dbReference type="PANTHER" id="PTHR10845">
    <property type="entry name" value="REGULATOR OF G PROTEIN SIGNALING"/>
    <property type="match status" value="1"/>
</dbReference>
<proteinExistence type="predicted"/>
<dbReference type="InterPro" id="IPR016137">
    <property type="entry name" value="RGS"/>
</dbReference>
<name>A0ABQ9YWZ7_9CRUS</name>
<feature type="domain" description="RGS" evidence="1">
    <location>
        <begin position="96"/>
        <end position="213"/>
    </location>
</feature>